<dbReference type="CDD" id="cd05233">
    <property type="entry name" value="SDR_c"/>
    <property type="match status" value="1"/>
</dbReference>
<evidence type="ECO:0000313" key="3">
    <source>
        <dbReference type="Proteomes" id="UP000727993"/>
    </source>
</evidence>
<dbReference type="Gene3D" id="3.40.50.720">
    <property type="entry name" value="NAD(P)-binding Rossmann-like Domain"/>
    <property type="match status" value="1"/>
</dbReference>
<dbReference type="PRINTS" id="PR00080">
    <property type="entry name" value="SDRFAMILY"/>
</dbReference>
<proteinExistence type="predicted"/>
<dbReference type="AlphaFoldDB" id="A0A936TFJ2"/>
<dbReference type="InterPro" id="IPR036291">
    <property type="entry name" value="NAD(P)-bd_dom_sf"/>
</dbReference>
<name>A0A936TFJ2_9ACTN</name>
<comment type="caution">
    <text evidence="2">The sequence shown here is derived from an EMBL/GenBank/DDBJ whole genome shotgun (WGS) entry which is preliminary data.</text>
</comment>
<dbReference type="FunFam" id="3.40.50.720:FF:000084">
    <property type="entry name" value="Short-chain dehydrogenase reductase"/>
    <property type="match status" value="1"/>
</dbReference>
<dbReference type="EMBL" id="JADJZA010000007">
    <property type="protein sequence ID" value="MBK9297839.1"/>
    <property type="molecule type" value="Genomic_DNA"/>
</dbReference>
<organism evidence="2 3">
    <name type="scientific">Candidatus Neomicrothrix subdominans</name>
    <dbReference type="NCBI Taxonomy" id="2954438"/>
    <lineage>
        <taxon>Bacteria</taxon>
        <taxon>Bacillati</taxon>
        <taxon>Actinomycetota</taxon>
        <taxon>Acidimicrobiia</taxon>
        <taxon>Acidimicrobiales</taxon>
        <taxon>Microthrixaceae</taxon>
        <taxon>Candidatus Neomicrothrix</taxon>
    </lineage>
</organism>
<evidence type="ECO:0000313" key="2">
    <source>
        <dbReference type="EMBL" id="MBK9297839.1"/>
    </source>
</evidence>
<accession>A0A936TFJ2</accession>
<dbReference type="SUPFAM" id="SSF51735">
    <property type="entry name" value="NAD(P)-binding Rossmann-fold domains"/>
    <property type="match status" value="1"/>
</dbReference>
<dbReference type="InterPro" id="IPR002347">
    <property type="entry name" value="SDR_fam"/>
</dbReference>
<dbReference type="PANTHER" id="PTHR43975:SF2">
    <property type="entry name" value="EG:BACR7A4.14 PROTEIN-RELATED"/>
    <property type="match status" value="1"/>
</dbReference>
<protein>
    <submittedName>
        <fullName evidence="2">SDR family oxidoreductase</fullName>
    </submittedName>
</protein>
<dbReference type="Proteomes" id="UP000727993">
    <property type="component" value="Unassembled WGS sequence"/>
</dbReference>
<reference evidence="2 3" key="1">
    <citation type="submission" date="2020-10" db="EMBL/GenBank/DDBJ databases">
        <title>Connecting structure to function with the recovery of over 1000 high-quality activated sludge metagenome-assembled genomes encoding full-length rRNA genes using long-read sequencing.</title>
        <authorList>
            <person name="Singleton C.M."/>
            <person name="Petriglieri F."/>
            <person name="Kristensen J.M."/>
            <person name="Kirkegaard R.H."/>
            <person name="Michaelsen T.Y."/>
            <person name="Andersen M.H."/>
            <person name="Karst S.M."/>
            <person name="Dueholm M.S."/>
            <person name="Nielsen P.H."/>
            <person name="Albertsen M."/>
        </authorList>
    </citation>
    <scope>NUCLEOTIDE SEQUENCE [LARGE SCALE GENOMIC DNA]</scope>
    <source>
        <strain evidence="2">Lyne_18-Q3-R50-59_MAXAC.006</strain>
    </source>
</reference>
<sequence length="279" mass="28894">MTEAFVSEPDEAIGPAWASLEDRWVVVTGAARGLGRAIALGVARFGADVIAIDRDEVGLAGLRDGVEAFGRSCLTGVCDVRDAAAVDAVLAEAVERSGRIDVLVNNAGGGFWAPFLDVSPGGEAALIAENFTQVTHLIRAVVPHMTGGGAIVSVTSIEGHRAGPGFALYSAMKAAVENLTRSLALELAERRIRVNAVAPDMIPTPGDDALAEAAGAMADDAYDAHPWPDAGTPDDAAAAVIFLASDMSRFITGSTIHLDGGTYAASGWKRRRSDGAWLL</sequence>
<dbReference type="GO" id="GO:0016491">
    <property type="term" value="F:oxidoreductase activity"/>
    <property type="evidence" value="ECO:0007669"/>
    <property type="project" value="UniProtKB-KW"/>
</dbReference>
<dbReference type="PANTHER" id="PTHR43975">
    <property type="entry name" value="ZGC:101858"/>
    <property type="match status" value="1"/>
</dbReference>
<dbReference type="PRINTS" id="PR00081">
    <property type="entry name" value="GDHRDH"/>
</dbReference>
<dbReference type="Pfam" id="PF13561">
    <property type="entry name" value="adh_short_C2"/>
    <property type="match status" value="1"/>
</dbReference>
<evidence type="ECO:0000256" key="1">
    <source>
        <dbReference type="ARBA" id="ARBA00023002"/>
    </source>
</evidence>
<gene>
    <name evidence="2" type="ORF">IPN02_13605</name>
</gene>
<keyword evidence="1" id="KW-0560">Oxidoreductase</keyword>